<evidence type="ECO:0000313" key="2">
    <source>
        <dbReference type="EMBL" id="KNC65037.1"/>
    </source>
</evidence>
<reference evidence="3" key="1">
    <citation type="submission" date="2015-07" db="EMBL/GenBank/DDBJ databases">
        <title>Draft genome sequence of a Pseudoalteromonas rubra strain, OCN096, isolated from Kaneohe Bay, Oahu, Hawaii.</title>
        <authorList>
            <person name="Beurmann S."/>
            <person name="Ushijima B."/>
            <person name="Belcaid M."/>
            <person name="Callahan S.M."/>
            <person name="Aeby G.S."/>
        </authorList>
    </citation>
    <scope>NUCLEOTIDE SEQUENCE [LARGE SCALE GENOMIC DNA]</scope>
    <source>
        <strain evidence="3">OCN096</strain>
    </source>
</reference>
<protein>
    <recommendedName>
        <fullName evidence="4">Penicillin amidase</fullName>
    </recommendedName>
</protein>
<evidence type="ECO:0000256" key="1">
    <source>
        <dbReference type="ARBA" id="ARBA00038735"/>
    </source>
</evidence>
<name>A0A0L0EKQ4_9GAMM</name>
<gene>
    <name evidence="2" type="ORF">AC626_25690</name>
</gene>
<proteinExistence type="predicted"/>
<organism evidence="2 3">
    <name type="scientific">Pseudoalteromonas rubra</name>
    <dbReference type="NCBI Taxonomy" id="43658"/>
    <lineage>
        <taxon>Bacteria</taxon>
        <taxon>Pseudomonadati</taxon>
        <taxon>Pseudomonadota</taxon>
        <taxon>Gammaproteobacteria</taxon>
        <taxon>Alteromonadales</taxon>
        <taxon>Pseudoalteromonadaceae</taxon>
        <taxon>Pseudoalteromonas</taxon>
    </lineage>
</organism>
<dbReference type="Proteomes" id="UP000036850">
    <property type="component" value="Unassembled WGS sequence"/>
</dbReference>
<dbReference type="InterPro" id="IPR029055">
    <property type="entry name" value="Ntn_hydrolases_N"/>
</dbReference>
<dbReference type="PANTHER" id="PTHR34218:SF4">
    <property type="entry name" value="ACYL-HOMOSERINE LACTONE ACYLASE QUIP"/>
    <property type="match status" value="1"/>
</dbReference>
<dbReference type="SUPFAM" id="SSF56235">
    <property type="entry name" value="N-terminal nucleophile aminohydrolases (Ntn hydrolases)"/>
    <property type="match status" value="1"/>
</dbReference>
<comment type="subunit">
    <text evidence="1">Heterodimer of an alpha subunit and a beta subunit processed from the same precursor.</text>
</comment>
<dbReference type="Pfam" id="PF01804">
    <property type="entry name" value="Penicil_amidase"/>
    <property type="match status" value="1"/>
</dbReference>
<dbReference type="PATRIC" id="fig|43658.6.peg.3829"/>
<dbReference type="AlphaFoldDB" id="A0A0L0EKQ4"/>
<dbReference type="InterPro" id="IPR002692">
    <property type="entry name" value="S45"/>
</dbReference>
<evidence type="ECO:0008006" key="4">
    <source>
        <dbReference type="Google" id="ProtNLM"/>
    </source>
</evidence>
<sequence length="258" mass="28943">MDVKDLTVSKLKAVMETVVAEDLWQQEALDHLKAWQGDAHSDSIAATVFYTWARQIYRVLLNDELIPAWNEKAATRQLLGLRGRVSYDQLAELLAQNSPLCDDTNTIETESCEEVLLSALDRTLILNSKLQGDEIGNWQWGKFQTTRYDHMPFGKVKHLNKVFSREVATGGATNTVNVAAGFYEKDNGFIQNYGAGFRQVIDMGGRYQFMNSTGQSGQLASAHYDDMITLFAQGQYVSFETPTEASRKLTLTPNKGQE</sequence>
<comment type="caution">
    <text evidence="2">The sequence shown here is derived from an EMBL/GenBank/DDBJ whole genome shotgun (WGS) entry which is preliminary data.</text>
</comment>
<dbReference type="GO" id="GO:0017000">
    <property type="term" value="P:antibiotic biosynthetic process"/>
    <property type="evidence" value="ECO:0007669"/>
    <property type="project" value="InterPro"/>
</dbReference>
<dbReference type="Gene3D" id="3.60.20.10">
    <property type="entry name" value="Glutamine Phosphoribosylpyrophosphate, subunit 1, domain 1"/>
    <property type="match status" value="1"/>
</dbReference>
<evidence type="ECO:0000313" key="3">
    <source>
        <dbReference type="Proteomes" id="UP000036850"/>
    </source>
</evidence>
<dbReference type="EMBL" id="LFZX01000435">
    <property type="protein sequence ID" value="KNC65037.1"/>
    <property type="molecule type" value="Genomic_DNA"/>
</dbReference>
<accession>A0A0L0EKQ4</accession>
<dbReference type="PANTHER" id="PTHR34218">
    <property type="entry name" value="PEPTIDASE S45 PENICILLIN AMIDASE"/>
    <property type="match status" value="1"/>
</dbReference>
<dbReference type="GO" id="GO:0016787">
    <property type="term" value="F:hydrolase activity"/>
    <property type="evidence" value="ECO:0007669"/>
    <property type="project" value="InterPro"/>
</dbReference>